<evidence type="ECO:0000313" key="1">
    <source>
        <dbReference type="EMBL" id="MDQ0906999.1"/>
    </source>
</evidence>
<sequence length="92" mass="9892">MAERAEADGQVGQGGAITVTGMSAARLPLLWLQAPHPIEALPGFCRLFAAFVPLRQITGGIRSILGYDPRATWAWPGASGVNRSVFIWWEAS</sequence>
<evidence type="ECO:0000313" key="2">
    <source>
        <dbReference type="Proteomes" id="UP001234216"/>
    </source>
</evidence>
<accession>A0AAW8FB65</accession>
<dbReference type="RefSeq" id="WP_307079296.1">
    <property type="nucleotide sequence ID" value="NZ_JAUSYQ010000002.1"/>
</dbReference>
<dbReference type="AlphaFoldDB" id="A0AAW8FB65"/>
<gene>
    <name evidence="1" type="ORF">QFZ22_002984</name>
</gene>
<proteinExistence type="predicted"/>
<name>A0AAW8FB65_9ACTN</name>
<protein>
    <submittedName>
        <fullName evidence="1">Uncharacterized protein</fullName>
    </submittedName>
</protein>
<reference evidence="1" key="1">
    <citation type="submission" date="2023-07" db="EMBL/GenBank/DDBJ databases">
        <title>Comparative genomics of wheat-associated soil bacteria to identify genetic determinants of phenazine resistance.</title>
        <authorList>
            <person name="Mouncey N."/>
        </authorList>
    </citation>
    <scope>NUCLEOTIDE SEQUENCE</scope>
    <source>
        <strain evidence="1">V4I22</strain>
    </source>
</reference>
<organism evidence="1 2">
    <name type="scientific">Streptomyces canus</name>
    <dbReference type="NCBI Taxonomy" id="58343"/>
    <lineage>
        <taxon>Bacteria</taxon>
        <taxon>Bacillati</taxon>
        <taxon>Actinomycetota</taxon>
        <taxon>Actinomycetes</taxon>
        <taxon>Kitasatosporales</taxon>
        <taxon>Streptomycetaceae</taxon>
        <taxon>Streptomyces</taxon>
        <taxon>Streptomyces aurantiacus group</taxon>
    </lineage>
</organism>
<comment type="caution">
    <text evidence="1">The sequence shown here is derived from an EMBL/GenBank/DDBJ whole genome shotgun (WGS) entry which is preliminary data.</text>
</comment>
<dbReference type="EMBL" id="JAUSZV010000005">
    <property type="protein sequence ID" value="MDQ0906999.1"/>
    <property type="molecule type" value="Genomic_DNA"/>
</dbReference>
<dbReference type="Proteomes" id="UP001234216">
    <property type="component" value="Unassembled WGS sequence"/>
</dbReference>